<dbReference type="EMBL" id="JAASQP010000001">
    <property type="protein sequence ID" value="NIJ22568.1"/>
    <property type="molecule type" value="Genomic_DNA"/>
</dbReference>
<dbReference type="EC" id="6.3.3.2" evidence="4"/>
<organism evidence="5 6">
    <name type="scientific">Sphingomonas japonica</name>
    <dbReference type="NCBI Taxonomy" id="511662"/>
    <lineage>
        <taxon>Bacteria</taxon>
        <taxon>Pseudomonadati</taxon>
        <taxon>Pseudomonadota</taxon>
        <taxon>Alphaproteobacteria</taxon>
        <taxon>Sphingomonadales</taxon>
        <taxon>Sphingomonadaceae</taxon>
        <taxon>Sphingomonas</taxon>
    </lineage>
</organism>
<dbReference type="InterPro" id="IPR024185">
    <property type="entry name" value="FTHF_cligase-like_sf"/>
</dbReference>
<dbReference type="NCBIfam" id="TIGR02727">
    <property type="entry name" value="MTHFS_bact"/>
    <property type="match status" value="1"/>
</dbReference>
<comment type="similarity">
    <text evidence="1 4">Belongs to the 5-formyltetrahydrofolate cyclo-ligase family.</text>
</comment>
<dbReference type="SUPFAM" id="SSF100950">
    <property type="entry name" value="NagB/RpiA/CoA transferase-like"/>
    <property type="match status" value="1"/>
</dbReference>
<dbReference type="InterPro" id="IPR037171">
    <property type="entry name" value="NagB/RpiA_transferase-like"/>
</dbReference>
<dbReference type="Proteomes" id="UP000788153">
    <property type="component" value="Unassembled WGS sequence"/>
</dbReference>
<dbReference type="PIRSF" id="PIRSF006806">
    <property type="entry name" value="FTHF_cligase"/>
    <property type="match status" value="1"/>
</dbReference>
<keyword evidence="4" id="KW-0460">Magnesium</keyword>
<keyword evidence="5" id="KW-0436">Ligase</keyword>
<keyword evidence="2 4" id="KW-0547">Nucleotide-binding</keyword>
<dbReference type="InterPro" id="IPR002698">
    <property type="entry name" value="FTHF_cligase"/>
</dbReference>
<name>A0ABX0TW73_9SPHN</name>
<evidence type="ECO:0000256" key="1">
    <source>
        <dbReference type="ARBA" id="ARBA00010638"/>
    </source>
</evidence>
<keyword evidence="3 4" id="KW-0067">ATP-binding</keyword>
<dbReference type="PANTHER" id="PTHR23407">
    <property type="entry name" value="ATPASE INHIBITOR/5-FORMYLTETRAHYDROFOLATE CYCLO-LIGASE"/>
    <property type="match status" value="1"/>
</dbReference>
<dbReference type="RefSeq" id="WP_140047796.1">
    <property type="nucleotide sequence ID" value="NZ_BAAAEV010000001.1"/>
</dbReference>
<comment type="caution">
    <text evidence="5">The sequence shown here is derived from an EMBL/GenBank/DDBJ whole genome shotgun (WGS) entry which is preliminary data.</text>
</comment>
<comment type="cofactor">
    <cofactor evidence="4">
        <name>Mg(2+)</name>
        <dbReference type="ChEBI" id="CHEBI:18420"/>
    </cofactor>
</comment>
<evidence type="ECO:0000256" key="3">
    <source>
        <dbReference type="ARBA" id="ARBA00022840"/>
    </source>
</evidence>
<reference evidence="5 6" key="1">
    <citation type="submission" date="2020-03" db="EMBL/GenBank/DDBJ databases">
        <title>Genomic Encyclopedia of Type Strains, Phase IV (KMG-IV): sequencing the most valuable type-strain genomes for metagenomic binning, comparative biology and taxonomic classification.</title>
        <authorList>
            <person name="Goeker M."/>
        </authorList>
    </citation>
    <scope>NUCLEOTIDE SEQUENCE [LARGE SCALE GENOMIC DNA]</scope>
    <source>
        <strain evidence="5 6">DSM 22753</strain>
    </source>
</reference>
<evidence type="ECO:0000313" key="5">
    <source>
        <dbReference type="EMBL" id="NIJ22568.1"/>
    </source>
</evidence>
<sequence length="189" mass="20300">MTSPKSELRAQLRARRAAFVANLDDRLAATDRATTHILDRLDPGATLSAYGAIGDEIDAMALLIVAADRGHATALPQVTTRDQPMRFLAWRPGDPLVPGPFGLQQPAFDASEVIPDVIVTPLLGFDRSGGRIGQGAGFYDRAFAAHPFARRIGLAWSAQEVASLPLDPWDVPLHAVATEAEWITIAGVR</sequence>
<dbReference type="Gene3D" id="3.40.50.10420">
    <property type="entry name" value="NagB/RpiA/CoA transferase-like"/>
    <property type="match status" value="1"/>
</dbReference>
<dbReference type="Pfam" id="PF01812">
    <property type="entry name" value="5-FTHF_cyc-lig"/>
    <property type="match status" value="1"/>
</dbReference>
<gene>
    <name evidence="5" type="ORF">FHT01_000110</name>
</gene>
<evidence type="ECO:0000256" key="4">
    <source>
        <dbReference type="RuleBase" id="RU361279"/>
    </source>
</evidence>
<evidence type="ECO:0000313" key="6">
    <source>
        <dbReference type="Proteomes" id="UP000788153"/>
    </source>
</evidence>
<accession>A0ABX0TW73</accession>
<comment type="catalytic activity">
    <reaction evidence="4">
        <text>(6S)-5-formyl-5,6,7,8-tetrahydrofolate + ATP = (6R)-5,10-methenyltetrahydrofolate + ADP + phosphate</text>
        <dbReference type="Rhea" id="RHEA:10488"/>
        <dbReference type="ChEBI" id="CHEBI:30616"/>
        <dbReference type="ChEBI" id="CHEBI:43474"/>
        <dbReference type="ChEBI" id="CHEBI:57455"/>
        <dbReference type="ChEBI" id="CHEBI:57457"/>
        <dbReference type="ChEBI" id="CHEBI:456216"/>
        <dbReference type="EC" id="6.3.3.2"/>
    </reaction>
</comment>
<proteinExistence type="inferred from homology"/>
<keyword evidence="6" id="KW-1185">Reference proteome</keyword>
<dbReference type="PANTHER" id="PTHR23407:SF1">
    <property type="entry name" value="5-FORMYLTETRAHYDROFOLATE CYCLO-LIGASE"/>
    <property type="match status" value="1"/>
</dbReference>
<keyword evidence="4" id="KW-0479">Metal-binding</keyword>
<dbReference type="GO" id="GO:0030272">
    <property type="term" value="F:5-formyltetrahydrofolate cyclo-ligase activity"/>
    <property type="evidence" value="ECO:0007669"/>
    <property type="project" value="UniProtKB-EC"/>
</dbReference>
<evidence type="ECO:0000256" key="2">
    <source>
        <dbReference type="ARBA" id="ARBA00022741"/>
    </source>
</evidence>
<protein>
    <recommendedName>
        <fullName evidence="4">5-formyltetrahydrofolate cyclo-ligase</fullName>
        <ecNumber evidence="4">6.3.3.2</ecNumber>
    </recommendedName>
</protein>